<dbReference type="InterPro" id="IPR050330">
    <property type="entry name" value="Bact_OuterMem_StrucFunc"/>
</dbReference>
<dbReference type="SUPFAM" id="SSF82171">
    <property type="entry name" value="DPP6 N-terminal domain-like"/>
    <property type="match status" value="1"/>
</dbReference>
<feature type="signal peptide" evidence="5">
    <location>
        <begin position="1"/>
        <end position="33"/>
    </location>
</feature>
<reference evidence="7 8" key="1">
    <citation type="submission" date="2019-04" db="EMBL/GenBank/DDBJ databases">
        <authorList>
            <person name="Feng G."/>
            <person name="Zhang J."/>
            <person name="Zhu H."/>
        </authorList>
    </citation>
    <scope>NUCLEOTIDE SEQUENCE [LARGE SCALE GENOMIC DNA]</scope>
    <source>
        <strain evidence="7 8">JCM 19491</strain>
    </source>
</reference>
<dbReference type="Gene3D" id="2.60.40.1120">
    <property type="entry name" value="Carboxypeptidase-like, regulatory domain"/>
    <property type="match status" value="1"/>
</dbReference>
<evidence type="ECO:0000256" key="5">
    <source>
        <dbReference type="SAM" id="SignalP"/>
    </source>
</evidence>
<evidence type="ECO:0000259" key="6">
    <source>
        <dbReference type="PROSITE" id="PS51123"/>
    </source>
</evidence>
<feature type="chain" id="PRO_5021503155" description="OmpA-like domain-containing protein" evidence="5">
    <location>
        <begin position="34"/>
        <end position="689"/>
    </location>
</feature>
<evidence type="ECO:0000313" key="7">
    <source>
        <dbReference type="EMBL" id="TGD82684.1"/>
    </source>
</evidence>
<dbReference type="CDD" id="cd07185">
    <property type="entry name" value="OmpA_C-like"/>
    <property type="match status" value="1"/>
</dbReference>
<dbReference type="SMART" id="SM00458">
    <property type="entry name" value="RICIN"/>
    <property type="match status" value="1"/>
</dbReference>
<keyword evidence="2 4" id="KW-0472">Membrane</keyword>
<dbReference type="Pfam" id="PF00691">
    <property type="entry name" value="OmpA"/>
    <property type="match status" value="1"/>
</dbReference>
<dbReference type="SUPFAM" id="SSF103088">
    <property type="entry name" value="OmpA-like"/>
    <property type="match status" value="1"/>
</dbReference>
<keyword evidence="5" id="KW-0732">Signal</keyword>
<dbReference type="InterPro" id="IPR006664">
    <property type="entry name" value="OMP_bac"/>
</dbReference>
<dbReference type="CDD" id="cd00161">
    <property type="entry name" value="beta-trefoil_Ricin-like"/>
    <property type="match status" value="1"/>
</dbReference>
<dbReference type="PROSITE" id="PS51123">
    <property type="entry name" value="OMPA_2"/>
    <property type="match status" value="1"/>
</dbReference>
<dbReference type="Gene3D" id="3.30.1330.60">
    <property type="entry name" value="OmpA-like domain"/>
    <property type="match status" value="1"/>
</dbReference>
<dbReference type="InterPro" id="IPR006665">
    <property type="entry name" value="OmpA-like"/>
</dbReference>
<evidence type="ECO:0000256" key="3">
    <source>
        <dbReference type="ARBA" id="ARBA00023237"/>
    </source>
</evidence>
<dbReference type="PANTHER" id="PTHR30329">
    <property type="entry name" value="STATOR ELEMENT OF FLAGELLAR MOTOR COMPLEX"/>
    <property type="match status" value="1"/>
</dbReference>
<dbReference type="InterPro" id="IPR000772">
    <property type="entry name" value="Ricin_B_lectin"/>
</dbReference>
<dbReference type="Gene3D" id="2.80.10.50">
    <property type="match status" value="1"/>
</dbReference>
<dbReference type="PANTHER" id="PTHR30329:SF21">
    <property type="entry name" value="LIPOPROTEIN YIAD-RELATED"/>
    <property type="match status" value="1"/>
</dbReference>
<evidence type="ECO:0000256" key="2">
    <source>
        <dbReference type="ARBA" id="ARBA00023136"/>
    </source>
</evidence>
<sequence>MSIRSACMTNTVTRFLLPLLAVWLITFSAAGQAAFVPDETAWYGLIPRSSGRSLDIANSSTESGAAAVQWEFTHSNSQQWRFTRAAAGSDFYRIEARHSGKCLTLEGTDENAPLMQRPWTGSFYQQWKLIPSGPMGSFMLVSRGNDKCVALAAADKFNGTPIVGQRIMNRASQQWKLFKLRLNLDPRQPGFGKPEPLMSLNTPGGNELQPVPTPDGKMLYFVRTRYSGNTEGVAESGDIWVSTAPSANSNWAPATRLDALNTPQHNGVMAVVGANGESLLVRGRYERDGSYRDESASKVARNLQGKNVRPAALIIPNYYSAGPATSFYMTPDEKFLLLSLERGDSQGGNDLYLCRPTGDNAWSEPISLGDVVNSPGYDFAPWLSADTKTLYFSSYGHAGFGNADIFVSQRLDDSWTRWSEPRNVGAPLNGPGFDAYLALSADGKQAFYASAPTPNSPADLFRTAAGVAPTDTTQAPPPTEPVNPAVAARILFTGRTLDAKTRQGLGSEVKAIRLGNDMAFNATARTESTGGAFQMTLPPGSYRLLATRAGYLTATDTITLTAGSLSRELLLVPAAVGSSLELPTLIFAQGKYSLLPASYTELNRLARTLQDNPTVNIRLEGHTDNQGDAKLNQQLSETRVAEVKRYLVTRGVSENRISTIGYGGSRPRASNDKEETRKLNRRVEFTITK</sequence>
<evidence type="ECO:0000313" key="8">
    <source>
        <dbReference type="Proteomes" id="UP000298284"/>
    </source>
</evidence>
<dbReference type="GO" id="GO:0030246">
    <property type="term" value="F:carbohydrate binding"/>
    <property type="evidence" value="ECO:0007669"/>
    <property type="project" value="InterPro"/>
</dbReference>
<comment type="caution">
    <text evidence="7">The sequence shown here is derived from an EMBL/GenBank/DDBJ whole genome shotgun (WGS) entry which is preliminary data.</text>
</comment>
<dbReference type="Pfam" id="PF14200">
    <property type="entry name" value="RicinB_lectin_2"/>
    <property type="match status" value="1"/>
</dbReference>
<keyword evidence="8" id="KW-1185">Reference proteome</keyword>
<dbReference type="AlphaFoldDB" id="A0A4Z0MSV0"/>
<evidence type="ECO:0000256" key="4">
    <source>
        <dbReference type="PROSITE-ProRule" id="PRU00473"/>
    </source>
</evidence>
<dbReference type="PRINTS" id="PR01021">
    <property type="entry name" value="OMPADOMAIN"/>
</dbReference>
<protein>
    <recommendedName>
        <fullName evidence="6">OmpA-like domain-containing protein</fullName>
    </recommendedName>
</protein>
<dbReference type="OrthoDB" id="1488841at2"/>
<dbReference type="EMBL" id="SRKZ01000001">
    <property type="protein sequence ID" value="TGD82684.1"/>
    <property type="molecule type" value="Genomic_DNA"/>
</dbReference>
<dbReference type="SUPFAM" id="SSF50370">
    <property type="entry name" value="Ricin B-like lectins"/>
    <property type="match status" value="1"/>
</dbReference>
<organism evidence="7 8">
    <name type="scientific">Hymenobacter wooponensis</name>
    <dbReference type="NCBI Taxonomy" id="1525360"/>
    <lineage>
        <taxon>Bacteria</taxon>
        <taxon>Pseudomonadati</taxon>
        <taxon>Bacteroidota</taxon>
        <taxon>Cytophagia</taxon>
        <taxon>Cytophagales</taxon>
        <taxon>Hymenobacteraceae</taxon>
        <taxon>Hymenobacter</taxon>
    </lineage>
</organism>
<dbReference type="SUPFAM" id="SSF49452">
    <property type="entry name" value="Starch-binding domain-like"/>
    <property type="match status" value="1"/>
</dbReference>
<keyword evidence="3" id="KW-0998">Cell outer membrane</keyword>
<evidence type="ECO:0000256" key="1">
    <source>
        <dbReference type="ARBA" id="ARBA00004442"/>
    </source>
</evidence>
<accession>A0A4Z0MSV0</accession>
<dbReference type="GO" id="GO:0009279">
    <property type="term" value="C:cell outer membrane"/>
    <property type="evidence" value="ECO:0007669"/>
    <property type="project" value="UniProtKB-SubCell"/>
</dbReference>
<dbReference type="InterPro" id="IPR036737">
    <property type="entry name" value="OmpA-like_sf"/>
</dbReference>
<dbReference type="PROSITE" id="PS50231">
    <property type="entry name" value="RICIN_B_LECTIN"/>
    <property type="match status" value="1"/>
</dbReference>
<dbReference type="InterPro" id="IPR011659">
    <property type="entry name" value="WD40"/>
</dbReference>
<dbReference type="InterPro" id="IPR013784">
    <property type="entry name" value="Carb-bd-like_fold"/>
</dbReference>
<dbReference type="Proteomes" id="UP000298284">
    <property type="component" value="Unassembled WGS sequence"/>
</dbReference>
<dbReference type="InterPro" id="IPR035992">
    <property type="entry name" value="Ricin_B-like_lectins"/>
</dbReference>
<dbReference type="RefSeq" id="WP_135528842.1">
    <property type="nucleotide sequence ID" value="NZ_SRKZ01000001.1"/>
</dbReference>
<name>A0A4Z0MSV0_9BACT</name>
<gene>
    <name evidence="7" type="ORF">EU557_02565</name>
</gene>
<comment type="subcellular location">
    <subcellularLocation>
        <location evidence="1">Cell outer membrane</location>
    </subcellularLocation>
</comment>
<feature type="domain" description="OmpA-like" evidence="6">
    <location>
        <begin position="574"/>
        <end position="689"/>
    </location>
</feature>
<proteinExistence type="predicted"/>
<dbReference type="Pfam" id="PF07676">
    <property type="entry name" value="PD40"/>
    <property type="match status" value="2"/>
</dbReference>